<comment type="caution">
    <text evidence="1">The sequence shown here is derived from an EMBL/GenBank/DDBJ whole genome shotgun (WGS) entry which is preliminary data.</text>
</comment>
<accession>A0A8X6P1L3</accession>
<gene>
    <name evidence="1" type="ORF">NPIL_252451</name>
</gene>
<evidence type="ECO:0000313" key="1">
    <source>
        <dbReference type="EMBL" id="GFT43719.1"/>
    </source>
</evidence>
<dbReference type="Proteomes" id="UP000887013">
    <property type="component" value="Unassembled WGS sequence"/>
</dbReference>
<keyword evidence="2" id="KW-1185">Reference proteome</keyword>
<organism evidence="1 2">
    <name type="scientific">Nephila pilipes</name>
    <name type="common">Giant wood spider</name>
    <name type="synonym">Nephila maculata</name>
    <dbReference type="NCBI Taxonomy" id="299642"/>
    <lineage>
        <taxon>Eukaryota</taxon>
        <taxon>Metazoa</taxon>
        <taxon>Ecdysozoa</taxon>
        <taxon>Arthropoda</taxon>
        <taxon>Chelicerata</taxon>
        <taxon>Arachnida</taxon>
        <taxon>Araneae</taxon>
        <taxon>Araneomorphae</taxon>
        <taxon>Entelegynae</taxon>
        <taxon>Araneoidea</taxon>
        <taxon>Nephilidae</taxon>
        <taxon>Nephila</taxon>
    </lineage>
</organism>
<sequence>MKVRACVCIFIPHEGPLPRGEGCSCICITGERRLEDGERREVRVNTQKTGGMVRGKERHLSARGEGRYFASAVLSFFCRCFKGGSGGDWCLQSPCGRVSVRRVSIISCRSPSGRFDRERKREVCQIL</sequence>
<reference evidence="1" key="1">
    <citation type="submission" date="2020-08" db="EMBL/GenBank/DDBJ databases">
        <title>Multicomponent nature underlies the extraordinary mechanical properties of spider dragline silk.</title>
        <authorList>
            <person name="Kono N."/>
            <person name="Nakamura H."/>
            <person name="Mori M."/>
            <person name="Yoshida Y."/>
            <person name="Ohtoshi R."/>
            <person name="Malay A.D."/>
            <person name="Moran D.A.P."/>
            <person name="Tomita M."/>
            <person name="Numata K."/>
            <person name="Arakawa K."/>
        </authorList>
    </citation>
    <scope>NUCLEOTIDE SEQUENCE</scope>
</reference>
<dbReference type="AlphaFoldDB" id="A0A8X6P1L3"/>
<proteinExistence type="predicted"/>
<protein>
    <submittedName>
        <fullName evidence="1">Uncharacterized protein</fullName>
    </submittedName>
</protein>
<evidence type="ECO:0000313" key="2">
    <source>
        <dbReference type="Proteomes" id="UP000887013"/>
    </source>
</evidence>
<name>A0A8X6P1L3_NEPPI</name>
<dbReference type="EMBL" id="BMAW01110562">
    <property type="protein sequence ID" value="GFT43719.1"/>
    <property type="molecule type" value="Genomic_DNA"/>
</dbReference>